<dbReference type="AlphaFoldDB" id="A0A444YW17"/>
<name>A0A444YW17_ARAHY</name>
<gene>
    <name evidence="1" type="ORF">Ahy_B06g085913</name>
</gene>
<proteinExistence type="predicted"/>
<reference evidence="1 2" key="1">
    <citation type="submission" date="2019-01" db="EMBL/GenBank/DDBJ databases">
        <title>Sequencing of cultivated peanut Arachis hypogaea provides insights into genome evolution and oil improvement.</title>
        <authorList>
            <person name="Chen X."/>
        </authorList>
    </citation>
    <scope>NUCLEOTIDE SEQUENCE [LARGE SCALE GENOMIC DNA]</scope>
    <source>
        <strain evidence="2">cv. Fuhuasheng</strain>
        <tissue evidence="1">Leaves</tissue>
    </source>
</reference>
<organism evidence="1 2">
    <name type="scientific">Arachis hypogaea</name>
    <name type="common">Peanut</name>
    <dbReference type="NCBI Taxonomy" id="3818"/>
    <lineage>
        <taxon>Eukaryota</taxon>
        <taxon>Viridiplantae</taxon>
        <taxon>Streptophyta</taxon>
        <taxon>Embryophyta</taxon>
        <taxon>Tracheophyta</taxon>
        <taxon>Spermatophyta</taxon>
        <taxon>Magnoliopsida</taxon>
        <taxon>eudicotyledons</taxon>
        <taxon>Gunneridae</taxon>
        <taxon>Pentapetalae</taxon>
        <taxon>rosids</taxon>
        <taxon>fabids</taxon>
        <taxon>Fabales</taxon>
        <taxon>Fabaceae</taxon>
        <taxon>Papilionoideae</taxon>
        <taxon>50 kb inversion clade</taxon>
        <taxon>dalbergioids sensu lato</taxon>
        <taxon>Dalbergieae</taxon>
        <taxon>Pterocarpus clade</taxon>
        <taxon>Arachis</taxon>
    </lineage>
</organism>
<comment type="caution">
    <text evidence="1">The sequence shown here is derived from an EMBL/GenBank/DDBJ whole genome shotgun (WGS) entry which is preliminary data.</text>
</comment>
<evidence type="ECO:0000313" key="1">
    <source>
        <dbReference type="EMBL" id="RYR06120.1"/>
    </source>
</evidence>
<protein>
    <submittedName>
        <fullName evidence="1">Uncharacterized protein</fullName>
    </submittedName>
</protein>
<dbReference type="Proteomes" id="UP000289738">
    <property type="component" value="Chromosome B06"/>
</dbReference>
<evidence type="ECO:0000313" key="2">
    <source>
        <dbReference type="Proteomes" id="UP000289738"/>
    </source>
</evidence>
<accession>A0A444YW17</accession>
<dbReference type="EMBL" id="SDMP01000016">
    <property type="protein sequence ID" value="RYR06120.1"/>
    <property type="molecule type" value="Genomic_DNA"/>
</dbReference>
<sequence>MQCVLFCFLRKFLSLHGFIELFRELELIVPFFLMLAHYNKTYFYMGNLFHAYTQSNDKDEDIGKRKEKKRRNWIRPASSIRKLIRLDIHSNRLTVVKFVENRLVRVSDQAKPAAVHGAPAERRIIDCALIDVTANMRLVKMYWSGSNVFLKCGLLRYYTQMWNRLIREVEIRLFDLLEKSDPLICVLFTILKNTKNYNVKIEINVRHKMNLLGAVQENRSTENRKEKVVRMDPKEEKYWEEWWEEEKERNK</sequence>
<keyword evidence="2" id="KW-1185">Reference proteome</keyword>